<organism evidence="2 3">
    <name type="scientific">Autumnicola patrickiae</name>
    <dbReference type="NCBI Taxonomy" id="3075591"/>
    <lineage>
        <taxon>Bacteria</taxon>
        <taxon>Pseudomonadati</taxon>
        <taxon>Bacteroidota</taxon>
        <taxon>Flavobacteriia</taxon>
        <taxon>Flavobacteriales</taxon>
        <taxon>Flavobacteriaceae</taxon>
        <taxon>Autumnicola</taxon>
    </lineage>
</organism>
<keyword evidence="1" id="KW-0812">Transmembrane</keyword>
<feature type="transmembrane region" description="Helical" evidence="1">
    <location>
        <begin position="153"/>
        <end position="171"/>
    </location>
</feature>
<name>A0ABU3E6G6_9FLAO</name>
<dbReference type="EMBL" id="JAVRHM010000028">
    <property type="protein sequence ID" value="MDT0691576.1"/>
    <property type="molecule type" value="Genomic_DNA"/>
</dbReference>
<evidence type="ECO:0000313" key="2">
    <source>
        <dbReference type="EMBL" id="MDT0691576.1"/>
    </source>
</evidence>
<keyword evidence="3" id="KW-1185">Reference proteome</keyword>
<comment type="caution">
    <text evidence="2">The sequence shown here is derived from an EMBL/GenBank/DDBJ whole genome shotgun (WGS) entry which is preliminary data.</text>
</comment>
<dbReference type="RefSeq" id="WP_311687158.1">
    <property type="nucleotide sequence ID" value="NZ_JAVRHM010000028.1"/>
</dbReference>
<reference evidence="2 3" key="1">
    <citation type="submission" date="2023-09" db="EMBL/GenBank/DDBJ databases">
        <authorList>
            <person name="Rey-Velasco X."/>
        </authorList>
    </citation>
    <scope>NUCLEOTIDE SEQUENCE [LARGE SCALE GENOMIC DNA]</scope>
    <source>
        <strain evidence="2 3">F188</strain>
    </source>
</reference>
<dbReference type="Proteomes" id="UP001261624">
    <property type="component" value="Unassembled WGS sequence"/>
</dbReference>
<protein>
    <submittedName>
        <fullName evidence="2">Uncharacterized protein</fullName>
    </submittedName>
</protein>
<accession>A0ABU3E6G6</accession>
<evidence type="ECO:0000256" key="1">
    <source>
        <dbReference type="SAM" id="Phobius"/>
    </source>
</evidence>
<sequence length="189" mass="22411">MEEKILKRLLKRGETDFMIFRGDLPFTGEFKPAYENLKKLKLIETRSVNNESKVSLTIDGLDANKKGLKNWVEEKVYTEIKNREFVLTKETTALELGVLRDLEDKGFVYEYDKRKYKVTSNKPLNLKKEKIPQQTPKIEKPNKPKRKINWNKIFQTLGYFLTLAVALLGIIEYKFHYVSTFWEWIIENI</sequence>
<evidence type="ECO:0000313" key="3">
    <source>
        <dbReference type="Proteomes" id="UP001261624"/>
    </source>
</evidence>
<proteinExistence type="predicted"/>
<gene>
    <name evidence="2" type="ORF">RM549_17425</name>
</gene>
<keyword evidence="1" id="KW-0472">Membrane</keyword>
<keyword evidence="1" id="KW-1133">Transmembrane helix</keyword>